<dbReference type="EMBL" id="JBBKZU010000014">
    <property type="protein sequence ID" value="MEJ8814634.1"/>
    <property type="molecule type" value="Genomic_DNA"/>
</dbReference>
<comment type="caution">
    <text evidence="2">The sequence shown here is derived from an EMBL/GenBank/DDBJ whole genome shotgun (WGS) entry which is preliminary data.</text>
</comment>
<reference evidence="2 3" key="1">
    <citation type="submission" date="2024-03" db="EMBL/GenBank/DDBJ databases">
        <title>Novel species of the genus Variovorax.</title>
        <authorList>
            <person name="Liu Q."/>
            <person name="Xin Y.-H."/>
        </authorList>
    </citation>
    <scope>NUCLEOTIDE SEQUENCE [LARGE SCALE GENOMIC DNA]</scope>
    <source>
        <strain evidence="2 3">KACC 18899</strain>
    </source>
</reference>
<name>A0ABU8VLT9_9BURK</name>
<dbReference type="InterPro" id="IPR050509">
    <property type="entry name" value="CoA-transferase_III"/>
</dbReference>
<dbReference type="PANTHER" id="PTHR48228">
    <property type="entry name" value="SUCCINYL-COA--D-CITRAMALATE COA-TRANSFERASE"/>
    <property type="match status" value="1"/>
</dbReference>
<keyword evidence="1 2" id="KW-0808">Transferase</keyword>
<evidence type="ECO:0000313" key="3">
    <source>
        <dbReference type="Proteomes" id="UP001365846"/>
    </source>
</evidence>
<gene>
    <name evidence="2" type="ORF">WKW77_26405</name>
</gene>
<protein>
    <submittedName>
        <fullName evidence="2">CoA transferase</fullName>
        <ecNumber evidence="2">2.8.3.-</ecNumber>
    </submittedName>
</protein>
<evidence type="ECO:0000313" key="2">
    <source>
        <dbReference type="EMBL" id="MEJ8814634.1"/>
    </source>
</evidence>
<dbReference type="InterPro" id="IPR023606">
    <property type="entry name" value="CoA-Trfase_III_dom_1_sf"/>
</dbReference>
<accession>A0ABU8VLT9</accession>
<dbReference type="PANTHER" id="PTHR48228:SF6">
    <property type="entry name" value="L-CARNITINE COA-TRANSFERASE"/>
    <property type="match status" value="1"/>
</dbReference>
<organism evidence="2 3">
    <name type="scientific">Variovorax ureilyticus</name>
    <dbReference type="NCBI Taxonomy" id="1836198"/>
    <lineage>
        <taxon>Bacteria</taxon>
        <taxon>Pseudomonadati</taxon>
        <taxon>Pseudomonadota</taxon>
        <taxon>Betaproteobacteria</taxon>
        <taxon>Burkholderiales</taxon>
        <taxon>Comamonadaceae</taxon>
        <taxon>Variovorax</taxon>
    </lineage>
</organism>
<sequence>MNVKDGKGILSGVRVLDVAHAYSAALSGALLADLGAEVLCIEHPTGSPVRQTTPKSQGQALWWKNMARGKRCITLNLSTPKGRDMFLELAPKFDLMVENFRPGTLERWQIGPADLEAAGATLSLLRISGYGQTGPKKHRPGFGTTAEAFSGFAHLNGFPDGPPVFPSIALADGVAATFGAFGLMASMNNRLRTGKKGVDVIDVALFEALFRLSPVQVMAYDQLGTDMLRPGNSLGVLGLVRNLYTTIDEVHFVVSTVGPATIRRLVLSAGSPVHLLQALDAGVMGRSNEEIQTFIAACDQHLSRWAKERPWAEVERCLVEADAIHERVYSTADIFEDEQYIAREDVVKVEDPDLGQVRMSGVVPKFPGYQHGISRPGPTLGAHNDEVYAEYFGYDAATLAALRAENVV</sequence>
<dbReference type="Gene3D" id="3.40.50.10540">
    <property type="entry name" value="Crotonobetainyl-coa:carnitine coa-transferase, domain 1"/>
    <property type="match status" value="2"/>
</dbReference>
<dbReference type="EC" id="2.8.3.-" evidence="2"/>
<dbReference type="SUPFAM" id="SSF89796">
    <property type="entry name" value="CoA-transferase family III (CaiB/BaiF)"/>
    <property type="match status" value="1"/>
</dbReference>
<dbReference type="Proteomes" id="UP001365846">
    <property type="component" value="Unassembled WGS sequence"/>
</dbReference>
<keyword evidence="3" id="KW-1185">Reference proteome</keyword>
<dbReference type="InterPro" id="IPR003673">
    <property type="entry name" value="CoA-Trfase_fam_III"/>
</dbReference>
<dbReference type="Pfam" id="PF02515">
    <property type="entry name" value="CoA_transf_3"/>
    <property type="match status" value="1"/>
</dbReference>
<dbReference type="GO" id="GO:0016740">
    <property type="term" value="F:transferase activity"/>
    <property type="evidence" value="ECO:0007669"/>
    <property type="project" value="UniProtKB-KW"/>
</dbReference>
<evidence type="ECO:0000256" key="1">
    <source>
        <dbReference type="ARBA" id="ARBA00022679"/>
    </source>
</evidence>
<dbReference type="RefSeq" id="WP_340359864.1">
    <property type="nucleotide sequence ID" value="NZ_JBBKZU010000014.1"/>
</dbReference>
<proteinExistence type="predicted"/>